<name>A0A401SD36_CHIPU</name>
<dbReference type="Proteomes" id="UP000287033">
    <property type="component" value="Unassembled WGS sequence"/>
</dbReference>
<evidence type="ECO:0000313" key="2">
    <source>
        <dbReference type="Proteomes" id="UP000287033"/>
    </source>
</evidence>
<evidence type="ECO:0000313" key="1">
    <source>
        <dbReference type="EMBL" id="GCC28305.1"/>
    </source>
</evidence>
<accession>A0A401SD36</accession>
<dbReference type="AlphaFoldDB" id="A0A401SD36"/>
<comment type="caution">
    <text evidence="1">The sequence shown here is derived from an EMBL/GenBank/DDBJ whole genome shotgun (WGS) entry which is preliminary data.</text>
</comment>
<gene>
    <name evidence="1" type="ORF">chiPu_0006734</name>
</gene>
<protein>
    <submittedName>
        <fullName evidence="1">Uncharacterized protein</fullName>
    </submittedName>
</protein>
<reference evidence="1 2" key="1">
    <citation type="journal article" date="2018" name="Nat. Ecol. Evol.">
        <title>Shark genomes provide insights into elasmobranch evolution and the origin of vertebrates.</title>
        <authorList>
            <person name="Hara Y"/>
            <person name="Yamaguchi K"/>
            <person name="Onimaru K"/>
            <person name="Kadota M"/>
            <person name="Koyanagi M"/>
            <person name="Keeley SD"/>
            <person name="Tatsumi K"/>
            <person name="Tanaka K"/>
            <person name="Motone F"/>
            <person name="Kageyama Y"/>
            <person name="Nozu R"/>
            <person name="Adachi N"/>
            <person name="Nishimura O"/>
            <person name="Nakagawa R"/>
            <person name="Tanegashima C"/>
            <person name="Kiyatake I"/>
            <person name="Matsumoto R"/>
            <person name="Murakumo K"/>
            <person name="Nishida K"/>
            <person name="Terakita A"/>
            <person name="Kuratani S"/>
            <person name="Sato K"/>
            <person name="Hyodo S Kuraku.S."/>
        </authorList>
    </citation>
    <scope>NUCLEOTIDE SEQUENCE [LARGE SCALE GENOMIC DNA]</scope>
</reference>
<organism evidence="1 2">
    <name type="scientific">Chiloscyllium punctatum</name>
    <name type="common">Brownbanded bambooshark</name>
    <name type="synonym">Hemiscyllium punctatum</name>
    <dbReference type="NCBI Taxonomy" id="137246"/>
    <lineage>
        <taxon>Eukaryota</taxon>
        <taxon>Metazoa</taxon>
        <taxon>Chordata</taxon>
        <taxon>Craniata</taxon>
        <taxon>Vertebrata</taxon>
        <taxon>Chondrichthyes</taxon>
        <taxon>Elasmobranchii</taxon>
        <taxon>Galeomorphii</taxon>
        <taxon>Galeoidea</taxon>
        <taxon>Orectolobiformes</taxon>
        <taxon>Hemiscylliidae</taxon>
        <taxon>Chiloscyllium</taxon>
    </lineage>
</organism>
<sequence>MASQSASRFCVWGRGGPLCCGNNRCCDNQWRRSGGGGCPAPEATQCGVAAGSEAESLAVTTATAKGWTVGPHAGDLGESVESSARLAANSFTVTFCVAAVRDSTVENGYMSHKCNTEVA</sequence>
<keyword evidence="2" id="KW-1185">Reference proteome</keyword>
<dbReference type="EMBL" id="BEZZ01000199">
    <property type="protein sequence ID" value="GCC28305.1"/>
    <property type="molecule type" value="Genomic_DNA"/>
</dbReference>
<proteinExistence type="predicted"/>